<accession>A0AAD7JUU2</accession>
<keyword evidence="2" id="KW-1185">Reference proteome</keyword>
<dbReference type="AlphaFoldDB" id="A0AAD7JUU2"/>
<evidence type="ECO:0000313" key="2">
    <source>
        <dbReference type="Proteomes" id="UP001215598"/>
    </source>
</evidence>
<reference evidence="1" key="1">
    <citation type="submission" date="2023-03" db="EMBL/GenBank/DDBJ databases">
        <title>Massive genome expansion in bonnet fungi (Mycena s.s.) driven by repeated elements and novel gene families across ecological guilds.</title>
        <authorList>
            <consortium name="Lawrence Berkeley National Laboratory"/>
            <person name="Harder C.B."/>
            <person name="Miyauchi S."/>
            <person name="Viragh M."/>
            <person name="Kuo A."/>
            <person name="Thoen E."/>
            <person name="Andreopoulos B."/>
            <person name="Lu D."/>
            <person name="Skrede I."/>
            <person name="Drula E."/>
            <person name="Henrissat B."/>
            <person name="Morin E."/>
            <person name="Kohler A."/>
            <person name="Barry K."/>
            <person name="LaButti K."/>
            <person name="Morin E."/>
            <person name="Salamov A."/>
            <person name="Lipzen A."/>
            <person name="Mereny Z."/>
            <person name="Hegedus B."/>
            <person name="Baldrian P."/>
            <person name="Stursova M."/>
            <person name="Weitz H."/>
            <person name="Taylor A."/>
            <person name="Grigoriev I.V."/>
            <person name="Nagy L.G."/>
            <person name="Martin F."/>
            <person name="Kauserud H."/>
        </authorList>
    </citation>
    <scope>NUCLEOTIDE SEQUENCE</scope>
    <source>
        <strain evidence="1">CBHHK182m</strain>
    </source>
</reference>
<sequence length="178" mass="19015">MQSSAVSPTCRRSRYTLLKADAEVYGDRQADLEMPVEDCRGDCGALALTSSLWETTRYIRLPSVVGSPERWRGAGLAIVRALTHSWVVKVLLSTLAALVLGYTPSIVVLLYTPSIVVPVSSSVLLLMRAHLLGTHGSIGSSPSPSSSLSSSPSRLVHLDTPALLSVVEGIFAETHNKC</sequence>
<dbReference type="EMBL" id="JARKIB010000014">
    <property type="protein sequence ID" value="KAJ7772229.1"/>
    <property type="molecule type" value="Genomic_DNA"/>
</dbReference>
<name>A0AAD7JUU2_9AGAR</name>
<protein>
    <submittedName>
        <fullName evidence="1">Uncharacterized protein</fullName>
    </submittedName>
</protein>
<gene>
    <name evidence="1" type="ORF">B0H16DRAFT_1880940</name>
</gene>
<comment type="caution">
    <text evidence="1">The sequence shown here is derived from an EMBL/GenBank/DDBJ whole genome shotgun (WGS) entry which is preliminary data.</text>
</comment>
<proteinExistence type="predicted"/>
<dbReference type="Proteomes" id="UP001215598">
    <property type="component" value="Unassembled WGS sequence"/>
</dbReference>
<evidence type="ECO:0000313" key="1">
    <source>
        <dbReference type="EMBL" id="KAJ7772229.1"/>
    </source>
</evidence>
<organism evidence="1 2">
    <name type="scientific">Mycena metata</name>
    <dbReference type="NCBI Taxonomy" id="1033252"/>
    <lineage>
        <taxon>Eukaryota</taxon>
        <taxon>Fungi</taxon>
        <taxon>Dikarya</taxon>
        <taxon>Basidiomycota</taxon>
        <taxon>Agaricomycotina</taxon>
        <taxon>Agaricomycetes</taxon>
        <taxon>Agaricomycetidae</taxon>
        <taxon>Agaricales</taxon>
        <taxon>Marasmiineae</taxon>
        <taxon>Mycenaceae</taxon>
        <taxon>Mycena</taxon>
    </lineage>
</organism>